<dbReference type="KEGG" id="pchm:VFPPC_08649"/>
<proteinExistence type="inferred from homology"/>
<keyword evidence="9 12" id="KW-0030">Aminoacyl-tRNA synthetase</keyword>
<keyword evidence="7 12" id="KW-0067">ATP-binding</keyword>
<dbReference type="FunFam" id="1.10.240.10:FF:000004">
    <property type="entry name" value="Tyrosine--tRNA ligase"/>
    <property type="match status" value="1"/>
</dbReference>
<feature type="region of interest" description="Disordered" evidence="13">
    <location>
        <begin position="351"/>
        <end position="373"/>
    </location>
</feature>
<dbReference type="PANTHER" id="PTHR46264:SF4">
    <property type="entry name" value="TYROSINE--TRNA LIGASE, CYTOPLASMIC"/>
    <property type="match status" value="1"/>
</dbReference>
<dbReference type="EMBL" id="LSBJ02000004">
    <property type="protein sequence ID" value="OAQ67215.1"/>
    <property type="molecule type" value="Genomic_DNA"/>
</dbReference>
<dbReference type="STRING" id="1380566.A0A179FNH8"/>
<accession>A0A179FNH8</accession>
<keyword evidence="6 12" id="KW-0547">Nucleotide-binding</keyword>
<evidence type="ECO:0000256" key="7">
    <source>
        <dbReference type="ARBA" id="ARBA00022840"/>
    </source>
</evidence>
<evidence type="ECO:0000313" key="14">
    <source>
        <dbReference type="EMBL" id="OAQ67215.1"/>
    </source>
</evidence>
<evidence type="ECO:0000256" key="13">
    <source>
        <dbReference type="SAM" id="MobiDB-lite"/>
    </source>
</evidence>
<evidence type="ECO:0000256" key="5">
    <source>
        <dbReference type="ARBA" id="ARBA00022598"/>
    </source>
</evidence>
<dbReference type="GO" id="GO:0005634">
    <property type="term" value="C:nucleus"/>
    <property type="evidence" value="ECO:0007669"/>
    <property type="project" value="UniProtKB-SubCell"/>
</dbReference>
<keyword evidence="10" id="KW-0539">Nucleus</keyword>
<comment type="similarity">
    <text evidence="3 12">Belongs to the class-I aminoacyl-tRNA synthetase family.</text>
</comment>
<reference evidence="14 15" key="1">
    <citation type="journal article" date="2016" name="PLoS Pathog.">
        <title>Biosynthesis of antibiotic leucinostatins in bio-control fungus Purpureocillium lilacinum and their inhibition on phytophthora revealed by genome mining.</title>
        <authorList>
            <person name="Wang G."/>
            <person name="Liu Z."/>
            <person name="Lin R."/>
            <person name="Li E."/>
            <person name="Mao Z."/>
            <person name="Ling J."/>
            <person name="Yang Y."/>
            <person name="Yin W.B."/>
            <person name="Xie B."/>
        </authorList>
    </citation>
    <scope>NUCLEOTIDE SEQUENCE [LARGE SCALE GENOMIC DNA]</scope>
    <source>
        <strain evidence="14">170</strain>
    </source>
</reference>
<dbReference type="FunFam" id="3.40.50.620:FF:000040">
    <property type="entry name" value="Tyrosine--tRNA ligase"/>
    <property type="match status" value="1"/>
</dbReference>
<evidence type="ECO:0000256" key="1">
    <source>
        <dbReference type="ARBA" id="ARBA00004123"/>
    </source>
</evidence>
<dbReference type="SUPFAM" id="SSF52374">
    <property type="entry name" value="Nucleotidylyl transferase"/>
    <property type="match status" value="1"/>
</dbReference>
<evidence type="ECO:0000256" key="8">
    <source>
        <dbReference type="ARBA" id="ARBA00022917"/>
    </source>
</evidence>
<dbReference type="AlphaFoldDB" id="A0A179FNH8"/>
<evidence type="ECO:0000256" key="11">
    <source>
        <dbReference type="ARBA" id="ARBA00048248"/>
    </source>
</evidence>
<dbReference type="GO" id="GO:0005524">
    <property type="term" value="F:ATP binding"/>
    <property type="evidence" value="ECO:0007669"/>
    <property type="project" value="UniProtKB-KW"/>
</dbReference>
<dbReference type="InterPro" id="IPR002307">
    <property type="entry name" value="Tyr-tRNA-ligase"/>
</dbReference>
<evidence type="ECO:0000256" key="2">
    <source>
        <dbReference type="ARBA" id="ARBA00004496"/>
    </source>
</evidence>
<dbReference type="Gene3D" id="3.40.50.620">
    <property type="entry name" value="HUPs"/>
    <property type="match status" value="1"/>
</dbReference>
<dbReference type="PANTHER" id="PTHR46264">
    <property type="entry name" value="TYROSINE-TRNA LIGASE"/>
    <property type="match status" value="1"/>
</dbReference>
<evidence type="ECO:0000256" key="9">
    <source>
        <dbReference type="ARBA" id="ARBA00023146"/>
    </source>
</evidence>
<evidence type="ECO:0000256" key="10">
    <source>
        <dbReference type="ARBA" id="ARBA00023242"/>
    </source>
</evidence>
<comment type="catalytic activity">
    <reaction evidence="11 12">
        <text>tRNA(Tyr) + L-tyrosine + ATP = L-tyrosyl-tRNA(Tyr) + AMP + diphosphate + H(+)</text>
        <dbReference type="Rhea" id="RHEA:10220"/>
        <dbReference type="Rhea" id="RHEA-COMP:9706"/>
        <dbReference type="Rhea" id="RHEA-COMP:9707"/>
        <dbReference type="ChEBI" id="CHEBI:15378"/>
        <dbReference type="ChEBI" id="CHEBI:30616"/>
        <dbReference type="ChEBI" id="CHEBI:33019"/>
        <dbReference type="ChEBI" id="CHEBI:58315"/>
        <dbReference type="ChEBI" id="CHEBI:78442"/>
        <dbReference type="ChEBI" id="CHEBI:78536"/>
        <dbReference type="ChEBI" id="CHEBI:456215"/>
        <dbReference type="EC" id="6.1.1.1"/>
    </reaction>
</comment>
<dbReference type="Proteomes" id="UP000078397">
    <property type="component" value="Unassembled WGS sequence"/>
</dbReference>
<dbReference type="NCBIfam" id="TIGR00234">
    <property type="entry name" value="tyrS"/>
    <property type="match status" value="1"/>
</dbReference>
<dbReference type="GO" id="GO:0004831">
    <property type="term" value="F:tyrosine-tRNA ligase activity"/>
    <property type="evidence" value="ECO:0007669"/>
    <property type="project" value="UniProtKB-EC"/>
</dbReference>
<dbReference type="GO" id="GO:0005737">
    <property type="term" value="C:cytoplasm"/>
    <property type="evidence" value="ECO:0007669"/>
    <property type="project" value="UniProtKB-SubCell"/>
</dbReference>
<keyword evidence="8 12" id="KW-0648">Protein biosynthesis</keyword>
<gene>
    <name evidence="14" type="ORF">VFPPC_08649</name>
</gene>
<dbReference type="PIRSF" id="PIRSF006588">
    <property type="entry name" value="TyrRS_arch_euk"/>
    <property type="match status" value="1"/>
</dbReference>
<dbReference type="InterPro" id="IPR002305">
    <property type="entry name" value="aa-tRNA-synth_Ic"/>
</dbReference>
<comment type="caution">
    <text evidence="14">The sequence shown here is derived from an EMBL/GenBank/DDBJ whole genome shotgun (WGS) entry which is preliminary data.</text>
</comment>
<evidence type="ECO:0000313" key="15">
    <source>
        <dbReference type="Proteomes" id="UP000078397"/>
    </source>
</evidence>
<dbReference type="RefSeq" id="XP_018144302.1">
    <property type="nucleotide sequence ID" value="XM_018287322.1"/>
</dbReference>
<comment type="subcellular location">
    <subcellularLocation>
        <location evidence="2">Cytoplasm</location>
    </subcellularLocation>
    <subcellularLocation>
        <location evidence="1">Nucleus</location>
    </subcellularLocation>
</comment>
<dbReference type="GO" id="GO:0006437">
    <property type="term" value="P:tyrosyl-tRNA aminoacylation"/>
    <property type="evidence" value="ECO:0007669"/>
    <property type="project" value="InterPro"/>
</dbReference>
<name>A0A179FNH8_METCM</name>
<keyword evidence="15" id="KW-1185">Reference proteome</keyword>
<dbReference type="PRINTS" id="PR01040">
    <property type="entry name" value="TRNASYNTHTYR"/>
</dbReference>
<dbReference type="InterPro" id="IPR050489">
    <property type="entry name" value="Tyr-tRNA_synthase"/>
</dbReference>
<dbReference type="InterPro" id="IPR023617">
    <property type="entry name" value="Tyr-tRNA-ligase_arc/euk-type"/>
</dbReference>
<dbReference type="Gene3D" id="1.10.240.10">
    <property type="entry name" value="Tyrosyl-Transfer RNA Synthetase"/>
    <property type="match status" value="1"/>
</dbReference>
<sequence>MAAANATERLDLIRENLAEVLNPEIIEKILAEGRNPKIYWGTATTGRPHCGYFVPAIKIAQFLAAGCDVTILLADIHGFLDNLKAPIELVEQRVHFYRYVITAILEAVGVSTEKLRFVQGSSYQKSSEYVMDLYKLTSLVSEHDAKKAGAEIVKQTANAPLSGLLYPILQVLDEQYLDVDAQFGGLDQRKLFTAAKEWLPKIGYKERAHLLNPMVPGLQGGKMSSSDQDSKIDLLDAPEVVAKKIKKATAAPQVVEDNGVLAFVEFVLLPASGLKGGKREFKVDRERDGLEPLVYGNIAQMQDDYRNDVLTPQLLKPAVAKALNELLSPIQAAFQASKDWQEVALKAYPPPVKKEKKVKDKGSRHPGKAAVDATVQANGSADAKIDGAAAGVEKLSV</sequence>
<protein>
    <recommendedName>
        <fullName evidence="12">Tyrosine--tRNA ligase</fullName>
        <ecNumber evidence="12">6.1.1.1</ecNumber>
    </recommendedName>
    <alternativeName>
        <fullName evidence="12">Tyrosyl-tRNA synthetase</fullName>
    </alternativeName>
</protein>
<dbReference type="InterPro" id="IPR014729">
    <property type="entry name" value="Rossmann-like_a/b/a_fold"/>
</dbReference>
<evidence type="ECO:0000256" key="3">
    <source>
        <dbReference type="ARBA" id="ARBA00005594"/>
    </source>
</evidence>
<evidence type="ECO:0000256" key="12">
    <source>
        <dbReference type="RuleBase" id="RU361234"/>
    </source>
</evidence>
<dbReference type="EC" id="6.1.1.1" evidence="12"/>
<evidence type="ECO:0000256" key="6">
    <source>
        <dbReference type="ARBA" id="ARBA00022741"/>
    </source>
</evidence>
<dbReference type="OrthoDB" id="197206at2759"/>
<keyword evidence="5 12" id="KW-0436">Ligase</keyword>
<dbReference type="Pfam" id="PF00579">
    <property type="entry name" value="tRNA-synt_1b"/>
    <property type="match status" value="1"/>
</dbReference>
<dbReference type="GeneID" id="28851316"/>
<dbReference type="NCBIfam" id="NF006330">
    <property type="entry name" value="PRK08560.1"/>
    <property type="match status" value="1"/>
</dbReference>
<evidence type="ECO:0000256" key="4">
    <source>
        <dbReference type="ARBA" id="ARBA00022490"/>
    </source>
</evidence>
<keyword evidence="4" id="KW-0963">Cytoplasm</keyword>
<organism evidence="14 15">
    <name type="scientific">Pochonia chlamydosporia 170</name>
    <dbReference type="NCBI Taxonomy" id="1380566"/>
    <lineage>
        <taxon>Eukaryota</taxon>
        <taxon>Fungi</taxon>
        <taxon>Dikarya</taxon>
        <taxon>Ascomycota</taxon>
        <taxon>Pezizomycotina</taxon>
        <taxon>Sordariomycetes</taxon>
        <taxon>Hypocreomycetidae</taxon>
        <taxon>Hypocreales</taxon>
        <taxon>Clavicipitaceae</taxon>
        <taxon>Pochonia</taxon>
    </lineage>
</organism>